<feature type="non-terminal residue" evidence="1">
    <location>
        <position position="250"/>
    </location>
</feature>
<feature type="non-terminal residue" evidence="1">
    <location>
        <position position="1"/>
    </location>
</feature>
<reference evidence="1" key="1">
    <citation type="submission" date="2018-04" db="EMBL/GenBank/DDBJ databases">
        <title>Whole genome sequencing of Hypsizygus marmoreus.</title>
        <authorList>
            <person name="Choi I.-G."/>
            <person name="Min B."/>
            <person name="Kim J.-G."/>
            <person name="Kim S."/>
            <person name="Oh Y.-L."/>
            <person name="Kong W.-S."/>
            <person name="Park H."/>
            <person name="Jeong J."/>
            <person name="Song E.-S."/>
        </authorList>
    </citation>
    <scope>NUCLEOTIDE SEQUENCE [LARGE SCALE GENOMIC DNA]</scope>
    <source>
        <strain evidence="1">51987-8</strain>
    </source>
</reference>
<dbReference type="AlphaFoldDB" id="A0A369KIX0"/>
<protein>
    <submittedName>
        <fullName evidence="1">Uncharacterized protein</fullName>
    </submittedName>
</protein>
<dbReference type="Proteomes" id="UP000076154">
    <property type="component" value="Unassembled WGS sequence"/>
</dbReference>
<evidence type="ECO:0000313" key="2">
    <source>
        <dbReference type="Proteomes" id="UP000076154"/>
    </source>
</evidence>
<comment type="caution">
    <text evidence="1">The sequence shown here is derived from an EMBL/GenBank/DDBJ whole genome shotgun (WGS) entry which is preliminary data.</text>
</comment>
<gene>
    <name evidence="1" type="ORF">Hypma_004893</name>
</gene>
<sequence>WLACTGTHSPLDLKFEEIGCSFILVGSIYPSRKNALSQGRCCCTPLWMDESDIFDLLACTESLTDLRSHSMSPVLVDGLLWNLGTPGVSNLAPNLEYLGILQGCLLAGEKIVSDDAIFKMIMSRQPSRQPTIFYADPELDTRIFEGLGTIMSDSHESRYYHLLTTNREPSDLEIPELRGIIADREMRIARVDTQIMEVQRTLYALKKYRKLEHDQLSLFRPNPPPASRYSHGNISLHSELGALYFQDERP</sequence>
<accession>A0A369KIX0</accession>
<proteinExistence type="predicted"/>
<keyword evidence="2" id="KW-1185">Reference proteome</keyword>
<dbReference type="EMBL" id="LUEZ02000003">
    <property type="protein sequence ID" value="RDB30896.1"/>
    <property type="molecule type" value="Genomic_DNA"/>
</dbReference>
<evidence type="ECO:0000313" key="1">
    <source>
        <dbReference type="EMBL" id="RDB30896.1"/>
    </source>
</evidence>
<name>A0A369KIX0_HYPMA</name>
<organism evidence="1 2">
    <name type="scientific">Hypsizygus marmoreus</name>
    <name type="common">White beech mushroom</name>
    <name type="synonym">Agaricus marmoreus</name>
    <dbReference type="NCBI Taxonomy" id="39966"/>
    <lineage>
        <taxon>Eukaryota</taxon>
        <taxon>Fungi</taxon>
        <taxon>Dikarya</taxon>
        <taxon>Basidiomycota</taxon>
        <taxon>Agaricomycotina</taxon>
        <taxon>Agaricomycetes</taxon>
        <taxon>Agaricomycetidae</taxon>
        <taxon>Agaricales</taxon>
        <taxon>Tricholomatineae</taxon>
        <taxon>Lyophyllaceae</taxon>
        <taxon>Hypsizygus</taxon>
    </lineage>
</organism>
<dbReference type="InParanoid" id="A0A369KIX0"/>